<dbReference type="InterPro" id="IPR045186">
    <property type="entry name" value="Indole-3-glycerol_P_synth"/>
</dbReference>
<dbReference type="EC" id="4.1.1.48" evidence="3"/>
<dbReference type="AlphaFoldDB" id="A0A9D5AQM6"/>
<dbReference type="Gene3D" id="3.20.20.70">
    <property type="entry name" value="Aldolase class I"/>
    <property type="match status" value="1"/>
</dbReference>
<dbReference type="GO" id="GO:0004640">
    <property type="term" value="F:phosphoribosylanthranilate isomerase activity"/>
    <property type="evidence" value="ECO:0007669"/>
    <property type="project" value="TreeGrafter"/>
</dbReference>
<dbReference type="InterPro" id="IPR013798">
    <property type="entry name" value="Indole-3-glycerol_P_synth_dom"/>
</dbReference>
<evidence type="ECO:0000256" key="5">
    <source>
        <dbReference type="ARBA" id="ARBA00022793"/>
    </source>
</evidence>
<keyword evidence="4" id="KW-0028">Amino-acid biosynthesis</keyword>
<evidence type="ECO:0000313" key="10">
    <source>
        <dbReference type="EMBL" id="KAI5417923.1"/>
    </source>
</evidence>
<dbReference type="SUPFAM" id="SSF51366">
    <property type="entry name" value="Ribulose-phoshate binding barrel"/>
    <property type="match status" value="1"/>
</dbReference>
<evidence type="ECO:0000259" key="9">
    <source>
        <dbReference type="Pfam" id="PF00218"/>
    </source>
</evidence>
<comment type="pathway">
    <text evidence="2">Amino-acid biosynthesis; L-tryptophan biosynthesis; L-tryptophan from chorismate: step 4/5.</text>
</comment>
<evidence type="ECO:0000256" key="6">
    <source>
        <dbReference type="ARBA" id="ARBA00022822"/>
    </source>
</evidence>
<organism evidence="10 11">
    <name type="scientific">Pisum sativum</name>
    <name type="common">Garden pea</name>
    <name type="synonym">Lathyrus oleraceus</name>
    <dbReference type="NCBI Taxonomy" id="3888"/>
    <lineage>
        <taxon>Eukaryota</taxon>
        <taxon>Viridiplantae</taxon>
        <taxon>Streptophyta</taxon>
        <taxon>Embryophyta</taxon>
        <taxon>Tracheophyta</taxon>
        <taxon>Spermatophyta</taxon>
        <taxon>Magnoliopsida</taxon>
        <taxon>eudicotyledons</taxon>
        <taxon>Gunneridae</taxon>
        <taxon>Pentapetalae</taxon>
        <taxon>rosids</taxon>
        <taxon>fabids</taxon>
        <taxon>Fabales</taxon>
        <taxon>Fabaceae</taxon>
        <taxon>Papilionoideae</taxon>
        <taxon>50 kb inversion clade</taxon>
        <taxon>NPAAA clade</taxon>
        <taxon>Hologalegina</taxon>
        <taxon>IRL clade</taxon>
        <taxon>Fabeae</taxon>
        <taxon>Lathyrus</taxon>
    </lineage>
</organism>
<comment type="catalytic activity">
    <reaction evidence="1">
        <text>1-(2-carboxyphenylamino)-1-deoxy-D-ribulose 5-phosphate + H(+) = (1S,2R)-1-C-(indol-3-yl)glycerol 3-phosphate + CO2 + H2O</text>
        <dbReference type="Rhea" id="RHEA:23476"/>
        <dbReference type="ChEBI" id="CHEBI:15377"/>
        <dbReference type="ChEBI" id="CHEBI:15378"/>
        <dbReference type="ChEBI" id="CHEBI:16526"/>
        <dbReference type="ChEBI" id="CHEBI:58613"/>
        <dbReference type="ChEBI" id="CHEBI:58866"/>
        <dbReference type="EC" id="4.1.1.48"/>
    </reaction>
</comment>
<dbReference type="Gene3D" id="2.60.34.10">
    <property type="entry name" value="Substrate Binding Domain Of DNAk, Chain A, domain 1"/>
    <property type="match status" value="1"/>
</dbReference>
<dbReference type="EMBL" id="JAMSHJ010000004">
    <property type="protein sequence ID" value="KAI5417923.1"/>
    <property type="molecule type" value="Genomic_DNA"/>
</dbReference>
<evidence type="ECO:0000256" key="7">
    <source>
        <dbReference type="ARBA" id="ARBA00023141"/>
    </source>
</evidence>
<name>A0A9D5AQM6_PEA</name>
<evidence type="ECO:0000256" key="3">
    <source>
        <dbReference type="ARBA" id="ARBA00012362"/>
    </source>
</evidence>
<comment type="caution">
    <text evidence="10">The sequence shown here is derived from an EMBL/GenBank/DDBJ whole genome shotgun (WGS) entry which is preliminary data.</text>
</comment>
<dbReference type="PANTHER" id="PTHR22854">
    <property type="entry name" value="TRYPTOPHAN BIOSYNTHESIS PROTEIN"/>
    <property type="match status" value="1"/>
</dbReference>
<evidence type="ECO:0000256" key="8">
    <source>
        <dbReference type="ARBA" id="ARBA00023239"/>
    </source>
</evidence>
<evidence type="ECO:0000256" key="2">
    <source>
        <dbReference type="ARBA" id="ARBA00004696"/>
    </source>
</evidence>
<feature type="domain" description="Indole-3-glycerol phosphate synthase" evidence="9">
    <location>
        <begin position="7"/>
        <end position="98"/>
    </location>
</feature>
<keyword evidence="5" id="KW-0210">Decarboxylase</keyword>
<keyword evidence="7" id="KW-0057">Aromatic amino acid biosynthesis</keyword>
<evidence type="ECO:0000313" key="11">
    <source>
        <dbReference type="Proteomes" id="UP001058974"/>
    </source>
</evidence>
<dbReference type="InterPro" id="IPR013785">
    <property type="entry name" value="Aldolase_TIM"/>
</dbReference>
<evidence type="ECO:0000256" key="1">
    <source>
        <dbReference type="ARBA" id="ARBA00001633"/>
    </source>
</evidence>
<dbReference type="InterPro" id="IPR029047">
    <property type="entry name" value="HSP70_peptide-bd_sf"/>
</dbReference>
<keyword evidence="6" id="KW-0822">Tryptophan biosynthesis</keyword>
<protein>
    <recommendedName>
        <fullName evidence="3">indole-3-glycerol-phosphate synthase</fullName>
        <ecNumber evidence="3">4.1.1.48</ecNumber>
    </recommendedName>
</protein>
<accession>A0A9D5AQM6</accession>
<keyword evidence="11" id="KW-1185">Reference proteome</keyword>
<dbReference type="InterPro" id="IPR011060">
    <property type="entry name" value="RibuloseP-bd_barrel"/>
</dbReference>
<dbReference type="Pfam" id="PF00218">
    <property type="entry name" value="IGPS"/>
    <property type="match status" value="1"/>
</dbReference>
<evidence type="ECO:0000256" key="4">
    <source>
        <dbReference type="ARBA" id="ARBA00022605"/>
    </source>
</evidence>
<dbReference type="Gramene" id="Psat04G0252200-T1">
    <property type="protein sequence ID" value="KAI5417923.1"/>
    <property type="gene ID" value="KIW84_042522"/>
</dbReference>
<dbReference type="Proteomes" id="UP001058974">
    <property type="component" value="Chromosome 4"/>
</dbReference>
<dbReference type="GO" id="GO:0000162">
    <property type="term" value="P:L-tryptophan biosynthetic process"/>
    <property type="evidence" value="ECO:0007669"/>
    <property type="project" value="UniProtKB-KW"/>
</dbReference>
<sequence>MKNASRSFENLELIRNAGVKCPLLCKEFIIDAWQLYYDQFKGADAVLLIAAVLPDLDIKNMVKISKLLGLAALVEMHDEREFDRILGVESVELIGINNLQNDIASAKENFGSPFSSHVRTLQNQSKNYTRLTLQLAMTNCQTHIPSKKPENGGKEKIKVKICLNLHGIVTVDSETLFGEEEIEVPVTKESAEEDSE</sequence>
<dbReference type="GO" id="GO:0004425">
    <property type="term" value="F:indole-3-glycerol-phosphate synthase activity"/>
    <property type="evidence" value="ECO:0007669"/>
    <property type="project" value="UniProtKB-EC"/>
</dbReference>
<keyword evidence="8" id="KW-0456">Lyase</keyword>
<dbReference type="PANTHER" id="PTHR22854:SF2">
    <property type="entry name" value="INDOLE-3-GLYCEROL-PHOSPHATE SYNTHASE"/>
    <property type="match status" value="1"/>
</dbReference>
<reference evidence="10 11" key="1">
    <citation type="journal article" date="2022" name="Nat. Genet.">
        <title>Improved pea reference genome and pan-genome highlight genomic features and evolutionary characteristics.</title>
        <authorList>
            <person name="Yang T."/>
            <person name="Liu R."/>
            <person name="Luo Y."/>
            <person name="Hu S."/>
            <person name="Wang D."/>
            <person name="Wang C."/>
            <person name="Pandey M.K."/>
            <person name="Ge S."/>
            <person name="Xu Q."/>
            <person name="Li N."/>
            <person name="Li G."/>
            <person name="Huang Y."/>
            <person name="Saxena R.K."/>
            <person name="Ji Y."/>
            <person name="Li M."/>
            <person name="Yan X."/>
            <person name="He Y."/>
            <person name="Liu Y."/>
            <person name="Wang X."/>
            <person name="Xiang C."/>
            <person name="Varshney R.K."/>
            <person name="Ding H."/>
            <person name="Gao S."/>
            <person name="Zong X."/>
        </authorList>
    </citation>
    <scope>NUCLEOTIDE SEQUENCE [LARGE SCALE GENOMIC DNA]</scope>
    <source>
        <strain evidence="10 11">cv. Zhongwan 6</strain>
    </source>
</reference>
<gene>
    <name evidence="10" type="ORF">KIW84_042522</name>
</gene>
<proteinExistence type="predicted"/>